<proteinExistence type="predicted"/>
<evidence type="ECO:0000313" key="3">
    <source>
        <dbReference type="EMBL" id="GAQ85153.1"/>
    </source>
</evidence>
<dbReference type="OMA" id="TKDFGTP"/>
<feature type="compositionally biased region" description="Acidic residues" evidence="2">
    <location>
        <begin position="369"/>
        <end position="392"/>
    </location>
</feature>
<feature type="compositionally biased region" description="Basic and acidic residues" evidence="2">
    <location>
        <begin position="2013"/>
        <end position="2039"/>
    </location>
</feature>
<feature type="compositionally biased region" description="Basic and acidic residues" evidence="2">
    <location>
        <begin position="1192"/>
        <end position="1217"/>
    </location>
</feature>
<feature type="region of interest" description="Disordered" evidence="2">
    <location>
        <begin position="262"/>
        <end position="485"/>
    </location>
</feature>
<feature type="region of interest" description="Disordered" evidence="2">
    <location>
        <begin position="772"/>
        <end position="1022"/>
    </location>
</feature>
<feature type="region of interest" description="Disordered" evidence="2">
    <location>
        <begin position="1698"/>
        <end position="1823"/>
    </location>
</feature>
<feature type="compositionally biased region" description="Basic residues" evidence="2">
    <location>
        <begin position="2259"/>
        <end position="2268"/>
    </location>
</feature>
<feature type="compositionally biased region" description="Basic and acidic residues" evidence="2">
    <location>
        <begin position="1789"/>
        <end position="1799"/>
    </location>
</feature>
<feature type="region of interest" description="Disordered" evidence="2">
    <location>
        <begin position="25"/>
        <end position="134"/>
    </location>
</feature>
<gene>
    <name evidence="3" type="ORF">KFL_002210180</name>
</gene>
<feature type="compositionally biased region" description="Basic and acidic residues" evidence="2">
    <location>
        <begin position="1292"/>
        <end position="1313"/>
    </location>
</feature>
<evidence type="ECO:0000313" key="4">
    <source>
        <dbReference type="Proteomes" id="UP000054558"/>
    </source>
</evidence>
<dbReference type="Proteomes" id="UP000054558">
    <property type="component" value="Unassembled WGS sequence"/>
</dbReference>
<accession>A0A1Y1I3T1</accession>
<organism evidence="3 4">
    <name type="scientific">Klebsormidium nitens</name>
    <name type="common">Green alga</name>
    <name type="synonym">Ulothrix nitens</name>
    <dbReference type="NCBI Taxonomy" id="105231"/>
    <lineage>
        <taxon>Eukaryota</taxon>
        <taxon>Viridiplantae</taxon>
        <taxon>Streptophyta</taxon>
        <taxon>Klebsormidiophyceae</taxon>
        <taxon>Klebsormidiales</taxon>
        <taxon>Klebsormidiaceae</taxon>
        <taxon>Klebsormidium</taxon>
    </lineage>
</organism>
<feature type="compositionally biased region" description="Polar residues" evidence="2">
    <location>
        <begin position="1133"/>
        <end position="1148"/>
    </location>
</feature>
<evidence type="ECO:0000256" key="1">
    <source>
        <dbReference type="SAM" id="Coils"/>
    </source>
</evidence>
<feature type="compositionally biased region" description="Acidic residues" evidence="2">
    <location>
        <begin position="442"/>
        <end position="460"/>
    </location>
</feature>
<feature type="region of interest" description="Disordered" evidence="2">
    <location>
        <begin position="1046"/>
        <end position="1080"/>
    </location>
</feature>
<feature type="compositionally biased region" description="Acidic residues" evidence="2">
    <location>
        <begin position="64"/>
        <end position="77"/>
    </location>
</feature>
<feature type="compositionally biased region" description="Basic residues" evidence="2">
    <location>
        <begin position="1392"/>
        <end position="1401"/>
    </location>
</feature>
<reference evidence="3 4" key="1">
    <citation type="journal article" date="2014" name="Nat. Commun.">
        <title>Klebsormidium flaccidum genome reveals primary factors for plant terrestrial adaptation.</title>
        <authorList>
            <person name="Hori K."/>
            <person name="Maruyama F."/>
            <person name="Fujisawa T."/>
            <person name="Togashi T."/>
            <person name="Yamamoto N."/>
            <person name="Seo M."/>
            <person name="Sato S."/>
            <person name="Yamada T."/>
            <person name="Mori H."/>
            <person name="Tajima N."/>
            <person name="Moriyama T."/>
            <person name="Ikeuchi M."/>
            <person name="Watanabe M."/>
            <person name="Wada H."/>
            <person name="Kobayashi K."/>
            <person name="Saito M."/>
            <person name="Masuda T."/>
            <person name="Sasaki-Sekimoto Y."/>
            <person name="Mashiguchi K."/>
            <person name="Awai K."/>
            <person name="Shimojima M."/>
            <person name="Masuda S."/>
            <person name="Iwai M."/>
            <person name="Nobusawa T."/>
            <person name="Narise T."/>
            <person name="Kondo S."/>
            <person name="Saito H."/>
            <person name="Sato R."/>
            <person name="Murakawa M."/>
            <person name="Ihara Y."/>
            <person name="Oshima-Yamada Y."/>
            <person name="Ohtaka K."/>
            <person name="Satoh M."/>
            <person name="Sonobe K."/>
            <person name="Ishii M."/>
            <person name="Ohtani R."/>
            <person name="Kanamori-Sato M."/>
            <person name="Honoki R."/>
            <person name="Miyazaki D."/>
            <person name="Mochizuki H."/>
            <person name="Umetsu J."/>
            <person name="Higashi K."/>
            <person name="Shibata D."/>
            <person name="Kamiya Y."/>
            <person name="Sato N."/>
            <person name="Nakamura Y."/>
            <person name="Tabata S."/>
            <person name="Ida S."/>
            <person name="Kurokawa K."/>
            <person name="Ohta H."/>
        </authorList>
    </citation>
    <scope>NUCLEOTIDE SEQUENCE [LARGE SCALE GENOMIC DNA]</scope>
    <source>
        <strain evidence="3 4">NIES-2285</strain>
    </source>
</reference>
<feature type="compositionally biased region" description="Polar residues" evidence="2">
    <location>
        <begin position="954"/>
        <end position="970"/>
    </location>
</feature>
<feature type="compositionally biased region" description="Gly residues" evidence="2">
    <location>
        <begin position="352"/>
        <end position="367"/>
    </location>
</feature>
<keyword evidence="4" id="KW-1185">Reference proteome</keyword>
<feature type="compositionally biased region" description="Low complexity" evidence="2">
    <location>
        <begin position="1065"/>
        <end position="1078"/>
    </location>
</feature>
<feature type="region of interest" description="Disordered" evidence="2">
    <location>
        <begin position="1373"/>
        <end position="1401"/>
    </location>
</feature>
<feature type="coiled-coil region" evidence="1">
    <location>
        <begin position="1568"/>
        <end position="1595"/>
    </location>
</feature>
<keyword evidence="1" id="KW-0175">Coiled coil</keyword>
<protein>
    <submittedName>
        <fullName evidence="3">Uncharacterized protein</fullName>
    </submittedName>
</protein>
<name>A0A1Y1I3T1_KLENI</name>
<feature type="compositionally biased region" description="Polar residues" evidence="2">
    <location>
        <begin position="772"/>
        <end position="788"/>
    </location>
</feature>
<feature type="compositionally biased region" description="Basic and acidic residues" evidence="2">
    <location>
        <begin position="1258"/>
        <end position="1269"/>
    </location>
</feature>
<dbReference type="EMBL" id="DF237170">
    <property type="protein sequence ID" value="GAQ85153.1"/>
    <property type="molecule type" value="Genomic_DNA"/>
</dbReference>
<feature type="compositionally biased region" description="Low complexity" evidence="2">
    <location>
        <begin position="54"/>
        <end position="63"/>
    </location>
</feature>
<feature type="region of interest" description="Disordered" evidence="2">
    <location>
        <begin position="2013"/>
        <end position="2043"/>
    </location>
</feature>
<feature type="compositionally biased region" description="Polar residues" evidence="2">
    <location>
        <begin position="1095"/>
        <end position="1119"/>
    </location>
</feature>
<evidence type="ECO:0000256" key="2">
    <source>
        <dbReference type="SAM" id="MobiDB-lite"/>
    </source>
</evidence>
<sequence>MYSTAGPSSALSSLRFAEELEDDDLYDFSDVPNQGPAAPVSRPPLVREPKRLGSSSSLASIAESAEEALAESGDISDDAASSKGSSPLEGSLSEASLNSGGEGHSHPELQQQRMGVNKFGGDQQADNLGGAMEDPVADGELACEEEELETDDEDVLDMLGLEDVAGGNFADDKPGLATLKVLPPLGKGLPPLNPLARPPFRPTPLFAGAPSLMAPTTVLQDLQPSLRKGSLGAESWEEDLMLTAGKSMKTAVETSAIDNSNSLWSQTAGEGSLGTPVREANAPAASGSKRSESLSDLEGNSSVGRLSSLGEEVASEDDEVEGGLSGEESPQGVKLSVGKSEGSKTKQESKGVSGGEESGDPVGGSFEGEGLEGEATEGGSMEDEELEEGLDEREDHSFENGESGLAAESDGVEEGELVEGGAIGEDRSELDEGGSENGFGEEGADEDGEGLEEELDEDGPIPDGIEALELQAQGSSDSGKLGGVSKGAKVWPSAFQLPVLTHAPERSFPEGWRAGVVSRMGEEQPAVVEKKVEVDGPILGGSVLSARKIGEEMDQSIGRPPLIAGTGGALALLERKFAQEKLLELLSATRQDADKGSETAEIFEDENESGLNNPSPGLDWGAIGRDAPVSVSTTISRIGATPLAAEPSLEKVNFQSGRGFGPSKSVSDDPSEVPEKLEVLETLMGSLKEPGGATNAGVSDVGSSVSVPLSVPGLGNLSSTQNGLQEPAGQERNPDPHNQNGVATSVVPIGKYLTPISPGLILPVLNPLSERNTSGTEASASRTATRVSESGKTRAGIDRSGSPLLQPEGLLGLAPKSPQAETASAERQALMHFQRVESRNNKADCNTEAGSQLEDSVEKAVGEVGGSVGSSGAAGMSGEDSDGSGNGADSAGLRGRKDDEGFVKNSDGLENGKREDSSPGVSRSNKEKDLDVGCPVSSGGDLRSAQGPRVALRSTETAETPGGSSETQRIADTWSGGKPCGLRREETEAVSTRSGGESGEKGLAVSEKATSSHAIDISEGIPLAEGQAVNERAGSAFVMAPLEGLRFSSPPEALSGEPLAGAKHSNSSSSASQKGLSSTAAVPQTLASLFHRHVTASNLQPENSASPSPLKSTASQSDRGATMMASDYVGGRPSSSRAGGISVKSSESPTEDVQPVQIATAEKAGASEAKDGVFPSALQQKGGQSKVAPTGKKRDEERRGSLWGSRIKDECSGESDRGNVSGSSRRPRKEAGPGECSTEGSTENRDVSESSNGGSVSPREDLKRTDRAADVVPRSVADVGNHRAPAQLRASCRAEPREVGRRPENDVSRSGRARDDVGRHRLWGEADENADVGDSDFGGRLLSREIRELRKIQEARRAAEKERLGAAVSALQEWKTANGGAGTSNGNERRRSSQRKAVKRGHVISDVSSEFSFESPIQSDAPIRRMLHAPPLAEPRGLEVSRAAERAAADALESAHVATSRAAELEQALARKEREVARLARVAEGFSRGAGAAERALQAEVAEMARERDGALQERKALLEQLARRDRQLTERCDEVDRLKSAFAKLADQRAAESARAEDAARAREVRVRELEEGLRVSERLRAEAEVEMRTHQERQSHFTAERKRLSDALTASQASEQGLVQKLDALQSRLSDALSAARASEQGLVQKLDVLQSRIDASSETRLRASEAANTALTQKVEGLLTKISALEAELRHVARPRARRVAPAEDVANRATLKEQEESVESPKSVSGLLSDGEEEPLTGNLEQSRVSKTVKWPKPGQLAASNPQTTHAEESPEQSASQEEPLTETSGRRASTEWNERLVQSDGEGQVGGRSGNRASGEKVAELEREVKQLRGALNVAKEGQQAGRGKYAALLRNLRTWMEGRRYMAKTAPQLTALIPLLAWRNLPAETNRMRARWHHLAEGLCAENAESPQRQSFVSRMSRLRHHRRCLSAHVDRQSLLAALRVWRAEVTSGEARAAGERARAREEELERITCALPWWVRRVSERAALARFFLHWRLAGVTGKRQGLEVLQRESEPEADPGHRKSLEEHPRKRNSAEEMSFVEVPRDIKAASMAESGAPAEELNGMLGADGGDAIQVELRAIREMVQERLLELSQHDELSTDVPEKRPGCAQKASVSDGLHMCQSQKDVIQHLITILTDLQDRATGGVTPAAASAGALQTPVRDDETTPEMEMKKENETGSFGSRLAQGHVEEEERNVKISSEERADDAARVEVKVIDSARQSAAEQRGGGREKGIELNATHTRRRILRGTSRLSGKGRTRHWAP</sequence>
<feature type="region of interest" description="Disordered" evidence="2">
    <location>
        <begin position="2224"/>
        <end position="2268"/>
    </location>
</feature>
<feature type="coiled-coil region" evidence="1">
    <location>
        <begin position="1455"/>
        <end position="1521"/>
    </location>
</feature>
<feature type="region of interest" description="Disordered" evidence="2">
    <location>
        <begin position="712"/>
        <end position="743"/>
    </location>
</feature>
<feature type="region of interest" description="Disordered" evidence="2">
    <location>
        <begin position="1092"/>
        <end position="1313"/>
    </location>
</feature>